<feature type="transmembrane region" description="Helical" evidence="6">
    <location>
        <begin position="111"/>
        <end position="131"/>
    </location>
</feature>
<feature type="transmembrane region" description="Helical" evidence="6">
    <location>
        <begin position="143"/>
        <end position="165"/>
    </location>
</feature>
<feature type="transmembrane region" description="Helical" evidence="6">
    <location>
        <begin position="386"/>
        <end position="405"/>
    </location>
</feature>
<evidence type="ECO:0000256" key="6">
    <source>
        <dbReference type="SAM" id="Phobius"/>
    </source>
</evidence>
<feature type="transmembrane region" description="Helical" evidence="6">
    <location>
        <begin position="332"/>
        <end position="353"/>
    </location>
</feature>
<proteinExistence type="predicted"/>
<evidence type="ECO:0000256" key="5">
    <source>
        <dbReference type="ARBA" id="ARBA00023136"/>
    </source>
</evidence>
<dbReference type="InterPro" id="IPR002797">
    <property type="entry name" value="Polysacc_synth"/>
</dbReference>
<feature type="transmembrane region" description="Helical" evidence="6">
    <location>
        <begin position="83"/>
        <end position="105"/>
    </location>
</feature>
<dbReference type="Proteomes" id="UP001155182">
    <property type="component" value="Unassembled WGS sequence"/>
</dbReference>
<evidence type="ECO:0000256" key="2">
    <source>
        <dbReference type="ARBA" id="ARBA00022475"/>
    </source>
</evidence>
<dbReference type="RefSeq" id="WP_252588332.1">
    <property type="nucleotide sequence ID" value="NZ_JAMWYS010000037.1"/>
</dbReference>
<dbReference type="GO" id="GO:0005886">
    <property type="term" value="C:plasma membrane"/>
    <property type="evidence" value="ECO:0007669"/>
    <property type="project" value="UniProtKB-SubCell"/>
</dbReference>
<keyword evidence="8" id="KW-1185">Reference proteome</keyword>
<feature type="transmembrane region" description="Helical" evidence="6">
    <location>
        <begin position="360"/>
        <end position="380"/>
    </location>
</feature>
<keyword evidence="4 6" id="KW-1133">Transmembrane helix</keyword>
<evidence type="ECO:0000313" key="8">
    <source>
        <dbReference type="Proteomes" id="UP001155182"/>
    </source>
</evidence>
<dbReference type="Pfam" id="PF01943">
    <property type="entry name" value="Polysacc_synt"/>
    <property type="match status" value="1"/>
</dbReference>
<evidence type="ECO:0000256" key="3">
    <source>
        <dbReference type="ARBA" id="ARBA00022692"/>
    </source>
</evidence>
<feature type="transmembrane region" description="Helical" evidence="6">
    <location>
        <begin position="417"/>
        <end position="435"/>
    </location>
</feature>
<evidence type="ECO:0000256" key="1">
    <source>
        <dbReference type="ARBA" id="ARBA00004651"/>
    </source>
</evidence>
<dbReference type="PANTHER" id="PTHR30250">
    <property type="entry name" value="PST FAMILY PREDICTED COLANIC ACID TRANSPORTER"/>
    <property type="match status" value="1"/>
</dbReference>
<feature type="transmembrane region" description="Helical" evidence="6">
    <location>
        <begin position="171"/>
        <end position="189"/>
    </location>
</feature>
<reference evidence="7" key="1">
    <citation type="submission" date="2022-06" db="EMBL/GenBank/DDBJ databases">
        <title>Solitalea sp. MAHUQ-68 isolated from rhizospheric soil.</title>
        <authorList>
            <person name="Huq M.A."/>
        </authorList>
    </citation>
    <scope>NUCLEOTIDE SEQUENCE</scope>
    <source>
        <strain evidence="7">MAHUQ-68</strain>
    </source>
</reference>
<keyword evidence="5 6" id="KW-0472">Membrane</keyword>
<feature type="transmembrane region" description="Helical" evidence="6">
    <location>
        <begin position="12"/>
        <end position="31"/>
    </location>
</feature>
<dbReference type="InterPro" id="IPR050833">
    <property type="entry name" value="Poly_Biosynth_Transport"/>
</dbReference>
<organism evidence="7 8">
    <name type="scientific">Solitalea agri</name>
    <dbReference type="NCBI Taxonomy" id="2953739"/>
    <lineage>
        <taxon>Bacteria</taxon>
        <taxon>Pseudomonadati</taxon>
        <taxon>Bacteroidota</taxon>
        <taxon>Sphingobacteriia</taxon>
        <taxon>Sphingobacteriales</taxon>
        <taxon>Sphingobacteriaceae</taxon>
        <taxon>Solitalea</taxon>
    </lineage>
</organism>
<evidence type="ECO:0000313" key="7">
    <source>
        <dbReference type="EMBL" id="MCO4293678.1"/>
    </source>
</evidence>
<gene>
    <name evidence="7" type="ORF">NF867_12465</name>
</gene>
<keyword evidence="3 6" id="KW-0812">Transmembrane</keyword>
<sequence length="474" mass="54291">MLKKVLNSNYTIVGFERIFSIATTALFFFFIASKINKEDLGEYNWATSLTTIVASICSLGIENVITRRIAVEKNHFYKIGNPLFSYLTTIGIVISTAFYIVYFYSNKTETIFLYLFFGSLAGSLGYFVMLCRQAISGLEKFKINSTANIINTCIKIIAGVIGILIYSNPVVLFEGIIIANFLTIVYYYYTITKQKKSFFSFSFDKKIFQSIIKESLPLLGIIVFNSALSRFDWIFMGIYQSMKETAEYTFAYRIYEITWVPHFVISTIVIPKLSRICADKETFNQEVNNVIGGMKFSIIISIIIPTLTCIGWTPLVDYFTNGKYGAVNQNTIEILCIAVPFYTLIGMQWNILIALKKSKIILWITVFTSIFNIAANIILIKHYSGYGASIANLISNIFQLMLYFFAMRKHIPQIVKVLPILFTSILTSLMLFTINHKLNNAWIYITIIFLVLFSTILLTVIKYKKNYLNLYFEN</sequence>
<comment type="caution">
    <text evidence="7">The sequence shown here is derived from an EMBL/GenBank/DDBJ whole genome shotgun (WGS) entry which is preliminary data.</text>
</comment>
<dbReference type="AlphaFoldDB" id="A0A9X2JD23"/>
<feature type="transmembrane region" description="Helical" evidence="6">
    <location>
        <begin position="290"/>
        <end position="312"/>
    </location>
</feature>
<accession>A0A9X2JD23</accession>
<comment type="subcellular location">
    <subcellularLocation>
        <location evidence="1">Cell membrane</location>
        <topology evidence="1">Multi-pass membrane protein</topology>
    </subcellularLocation>
</comment>
<protein>
    <submittedName>
        <fullName evidence="7">Oligosaccharide flippase family protein</fullName>
    </submittedName>
</protein>
<evidence type="ECO:0000256" key="4">
    <source>
        <dbReference type="ARBA" id="ARBA00022989"/>
    </source>
</evidence>
<name>A0A9X2JD23_9SPHI</name>
<feature type="transmembrane region" description="Helical" evidence="6">
    <location>
        <begin position="441"/>
        <end position="461"/>
    </location>
</feature>
<dbReference type="PANTHER" id="PTHR30250:SF11">
    <property type="entry name" value="O-ANTIGEN TRANSPORTER-RELATED"/>
    <property type="match status" value="1"/>
</dbReference>
<keyword evidence="2" id="KW-1003">Cell membrane</keyword>
<feature type="transmembrane region" description="Helical" evidence="6">
    <location>
        <begin position="43"/>
        <end position="62"/>
    </location>
</feature>
<dbReference type="EMBL" id="JAMWYS010000037">
    <property type="protein sequence ID" value="MCO4293678.1"/>
    <property type="molecule type" value="Genomic_DNA"/>
</dbReference>